<evidence type="ECO:0000313" key="3">
    <source>
        <dbReference type="Proteomes" id="UP001141806"/>
    </source>
</evidence>
<gene>
    <name evidence="2" type="ORF">NE237_024632</name>
</gene>
<feature type="compositionally biased region" description="Basic and acidic residues" evidence="1">
    <location>
        <begin position="1"/>
        <end position="17"/>
    </location>
</feature>
<feature type="region of interest" description="Disordered" evidence="1">
    <location>
        <begin position="1"/>
        <end position="27"/>
    </location>
</feature>
<organism evidence="2 3">
    <name type="scientific">Protea cynaroides</name>
    <dbReference type="NCBI Taxonomy" id="273540"/>
    <lineage>
        <taxon>Eukaryota</taxon>
        <taxon>Viridiplantae</taxon>
        <taxon>Streptophyta</taxon>
        <taxon>Embryophyta</taxon>
        <taxon>Tracheophyta</taxon>
        <taxon>Spermatophyta</taxon>
        <taxon>Magnoliopsida</taxon>
        <taxon>Proteales</taxon>
        <taxon>Proteaceae</taxon>
        <taxon>Protea</taxon>
    </lineage>
</organism>
<evidence type="ECO:0000256" key="1">
    <source>
        <dbReference type="SAM" id="MobiDB-lite"/>
    </source>
</evidence>
<keyword evidence="3" id="KW-1185">Reference proteome</keyword>
<name>A0A9Q0H2L4_9MAGN</name>
<sequence length="172" mass="18235">MRAVVTRKDAPISHVRGDSNQGDGTSQWVPASFSDAVPVEIGRPQGKARSPARKVTPNVGGSGSAGDWTDDGEGRCFSLKFAARKGDAQSRGSSVNMERYLGFPSMEPKIFTAEIDVDLGATDNIRYGANERCQVQVFPISHVASVEEAVMSIVFGLAAEEGSGPLLSHVIV</sequence>
<dbReference type="Proteomes" id="UP001141806">
    <property type="component" value="Unassembled WGS sequence"/>
</dbReference>
<comment type="caution">
    <text evidence="2">The sequence shown here is derived from an EMBL/GenBank/DDBJ whole genome shotgun (WGS) entry which is preliminary data.</text>
</comment>
<proteinExistence type="predicted"/>
<dbReference type="EMBL" id="JAMYWD010000010">
    <property type="protein sequence ID" value="KAJ4957521.1"/>
    <property type="molecule type" value="Genomic_DNA"/>
</dbReference>
<feature type="region of interest" description="Disordered" evidence="1">
    <location>
        <begin position="43"/>
        <end position="67"/>
    </location>
</feature>
<feature type="compositionally biased region" description="Polar residues" evidence="1">
    <location>
        <begin position="18"/>
        <end position="27"/>
    </location>
</feature>
<evidence type="ECO:0000313" key="2">
    <source>
        <dbReference type="EMBL" id="KAJ4957521.1"/>
    </source>
</evidence>
<reference evidence="2" key="1">
    <citation type="journal article" date="2023" name="Plant J.">
        <title>The genome of the king protea, Protea cynaroides.</title>
        <authorList>
            <person name="Chang J."/>
            <person name="Duong T.A."/>
            <person name="Schoeman C."/>
            <person name="Ma X."/>
            <person name="Roodt D."/>
            <person name="Barker N."/>
            <person name="Li Z."/>
            <person name="Van de Peer Y."/>
            <person name="Mizrachi E."/>
        </authorList>
    </citation>
    <scope>NUCLEOTIDE SEQUENCE</scope>
    <source>
        <tissue evidence="2">Young leaves</tissue>
    </source>
</reference>
<protein>
    <submittedName>
        <fullName evidence="2">Uncharacterized protein</fullName>
    </submittedName>
</protein>
<accession>A0A9Q0H2L4</accession>
<dbReference type="AlphaFoldDB" id="A0A9Q0H2L4"/>